<dbReference type="RefSeq" id="WP_207689105.1">
    <property type="nucleotide sequence ID" value="NZ_CP061799.1"/>
</dbReference>
<dbReference type="Gene3D" id="3.40.50.300">
    <property type="entry name" value="P-loop containing nucleotide triphosphate hydrolases"/>
    <property type="match status" value="1"/>
</dbReference>
<dbReference type="InterPro" id="IPR027417">
    <property type="entry name" value="P-loop_NTPase"/>
</dbReference>
<keyword evidence="2" id="KW-1185">Reference proteome</keyword>
<gene>
    <name evidence="1" type="ORF">dnl_56770</name>
</gene>
<proteinExistence type="predicted"/>
<organism evidence="1 2">
    <name type="scientific">Desulfonema limicola</name>
    <dbReference type="NCBI Taxonomy" id="45656"/>
    <lineage>
        <taxon>Bacteria</taxon>
        <taxon>Pseudomonadati</taxon>
        <taxon>Thermodesulfobacteriota</taxon>
        <taxon>Desulfobacteria</taxon>
        <taxon>Desulfobacterales</taxon>
        <taxon>Desulfococcaceae</taxon>
        <taxon>Desulfonema</taxon>
    </lineage>
</organism>
<dbReference type="KEGG" id="dli:dnl_56770"/>
<dbReference type="EMBL" id="CP061799">
    <property type="protein sequence ID" value="QTA83281.1"/>
    <property type="molecule type" value="Genomic_DNA"/>
</dbReference>
<dbReference type="AlphaFoldDB" id="A0A975BD52"/>
<name>A0A975BD52_9BACT</name>
<dbReference type="SUPFAM" id="SSF52540">
    <property type="entry name" value="P-loop containing nucleoside triphosphate hydrolases"/>
    <property type="match status" value="2"/>
</dbReference>
<evidence type="ECO:0000313" key="2">
    <source>
        <dbReference type="Proteomes" id="UP000663720"/>
    </source>
</evidence>
<protein>
    <submittedName>
        <fullName evidence="1">P-loop domain-containing protein</fullName>
    </submittedName>
</protein>
<evidence type="ECO:0000313" key="1">
    <source>
        <dbReference type="EMBL" id="QTA83281.1"/>
    </source>
</evidence>
<dbReference type="Proteomes" id="UP000663720">
    <property type="component" value="Chromosome"/>
</dbReference>
<reference evidence="1" key="1">
    <citation type="journal article" date="2021" name="Microb. Physiol.">
        <title>Proteogenomic Insights into the Physiology of Marine, Sulfate-Reducing, Filamentous Desulfonema limicola and Desulfonema magnum.</title>
        <authorList>
            <person name="Schnaars V."/>
            <person name="Wohlbrand L."/>
            <person name="Scheve S."/>
            <person name="Hinrichs C."/>
            <person name="Reinhardt R."/>
            <person name="Rabus R."/>
        </authorList>
    </citation>
    <scope>NUCLEOTIDE SEQUENCE</scope>
    <source>
        <strain evidence="1">5ac10</strain>
    </source>
</reference>
<sequence length="476" mass="56008">MPDNISKITGLTEAYHNFGNFPLTEKNFEKFGISLMSRDSADSIIKTIETSERLQKILVIGHSGCGKTTVLRQVAADEELNKKNHVIMFSLSRELNLLDTDALDIMLVVYMHLIYALPLDLSGQYLESFRLLTEPAFESLDIKDRGFDLMKIVSFNIKTNYKFRKNLRKTLKKNIIELQKSISIICREFSSQIYRCYRITDRVLKRLKEQEVSEKVISQLEQIKGKEYKSELKFSRILKKQIGDVQTMHYKPVIMKYAWVESPMDPVIIIDSSDKLIHKAVKQIFFEESHILRTLEAKMVFSFPLSAYYHPNFFQIRDFFLNEFIRPVHLYDMSGYFQNNALQCLSELIEKRIDKDLITHDALQYIITSSGGLLRDLVRMMQMCCKSAVYENKDIIDKKTAQKTVNEMADMYARFLDFAQYREILEKIMKTRFKTGMLHNNLTYLLKYHFVLEYGINKNPIWYDVHPCLKESFFRQ</sequence>
<accession>A0A975BD52</accession>